<dbReference type="SUPFAM" id="SSF53187">
    <property type="entry name" value="Zn-dependent exopeptidases"/>
    <property type="match status" value="1"/>
</dbReference>
<dbReference type="GO" id="GO:0008233">
    <property type="term" value="F:peptidase activity"/>
    <property type="evidence" value="ECO:0007669"/>
    <property type="project" value="UniProtKB-KW"/>
</dbReference>
<dbReference type="Gene3D" id="3.40.630.10">
    <property type="entry name" value="Zn peptidases"/>
    <property type="match status" value="1"/>
</dbReference>
<reference evidence="5 6" key="1">
    <citation type="submission" date="2018-08" db="EMBL/GenBank/DDBJ databases">
        <title>Wenzhouxiangella salilacus sp. nov., a novel bacterium isolated from a saline lake in Xinjiang Province, China.</title>
        <authorList>
            <person name="Han S."/>
        </authorList>
    </citation>
    <scope>NUCLEOTIDE SEQUENCE [LARGE SCALE GENOMIC DNA]</scope>
    <source>
        <strain evidence="5 6">XDB06</strain>
    </source>
</reference>
<dbReference type="GO" id="GO:0046872">
    <property type="term" value="F:metal ion binding"/>
    <property type="evidence" value="ECO:0007669"/>
    <property type="project" value="UniProtKB-KW"/>
</dbReference>
<dbReference type="Gene3D" id="3.30.70.360">
    <property type="match status" value="1"/>
</dbReference>
<protein>
    <submittedName>
        <fullName evidence="5">M20/M25/M40 family metallo-hydrolase</fullName>
    </submittedName>
</protein>
<dbReference type="InterPro" id="IPR011650">
    <property type="entry name" value="Peptidase_M20_dimer"/>
</dbReference>
<dbReference type="PANTHER" id="PTHR43270">
    <property type="entry name" value="BETA-ALA-HIS DIPEPTIDASE"/>
    <property type="match status" value="1"/>
</dbReference>
<evidence type="ECO:0000259" key="4">
    <source>
        <dbReference type="Pfam" id="PF07687"/>
    </source>
</evidence>
<evidence type="ECO:0000256" key="1">
    <source>
        <dbReference type="ARBA" id="ARBA00022670"/>
    </source>
</evidence>
<dbReference type="PANTHER" id="PTHR43270:SF4">
    <property type="entry name" value="CARNOSINE DIPEPTIDASE 2, ISOFORM A"/>
    <property type="match status" value="1"/>
</dbReference>
<dbReference type="AlphaFoldDB" id="A0A3E1K684"/>
<keyword evidence="6" id="KW-1185">Reference proteome</keyword>
<dbReference type="OrthoDB" id="9761532at2"/>
<gene>
    <name evidence="5" type="ORF">DZC52_12925</name>
</gene>
<dbReference type="Pfam" id="PF01546">
    <property type="entry name" value="Peptidase_M20"/>
    <property type="match status" value="1"/>
</dbReference>
<accession>A0A3E1K684</accession>
<dbReference type="Proteomes" id="UP000260351">
    <property type="component" value="Unassembled WGS sequence"/>
</dbReference>
<evidence type="ECO:0000313" key="6">
    <source>
        <dbReference type="Proteomes" id="UP000260351"/>
    </source>
</evidence>
<feature type="domain" description="Peptidase M20 dimerisation" evidence="4">
    <location>
        <begin position="204"/>
        <end position="361"/>
    </location>
</feature>
<dbReference type="GO" id="GO:0006508">
    <property type="term" value="P:proteolysis"/>
    <property type="evidence" value="ECO:0007669"/>
    <property type="project" value="UniProtKB-KW"/>
</dbReference>
<dbReference type="EMBL" id="QUZK01000046">
    <property type="protein sequence ID" value="RFF29532.1"/>
    <property type="molecule type" value="Genomic_DNA"/>
</dbReference>
<name>A0A3E1K684_9GAMM</name>
<sequence>MQLEQARDTIEKLWRDDMVDALSEFIRIPAKSPDFDPDWAANGYIDDAVEHTVKWCQRQPIKGMQVEVVRLEGRTPVVLIDIPGSIDDTVFLYGHLDKQPEASGWAEGMGPWKPVVRDDKLYGRGSADDGYAVYSSIAAIRAVREQGEPHARCVLLIETCEESGSYDLPAYIEHLADRIGSPSLVVCLDSGAGNYEQMWITSSLRGMAAGTLHVDILSEGVHSGMASGIVPSSFRIARQLISRLEDETTGRILPETLNVEVPEQRHQQLAAVADQLGDGIHASLPWVDGAGPVGETPLERLIARNWRPALAVTGAGGLPELGQAGNVLRPGTSLKLSMRLPPTLDAETATQHIKDLLERDPPYGARVRFEPEPPADGWNAPEFAPWLESACQKASEAFFGKPAMFMGEGGSIPFMALLGESFPEAQFLITGVLGPKSNAHGPNEFLHLPYVSKLTAAVASILADHGARER</sequence>
<dbReference type="CDD" id="cd05682">
    <property type="entry name" value="M20_dipept_dapE"/>
    <property type="match status" value="1"/>
</dbReference>
<organism evidence="5 6">
    <name type="scientific">Wenzhouxiangella sediminis</name>
    <dbReference type="NCBI Taxonomy" id="1792836"/>
    <lineage>
        <taxon>Bacteria</taxon>
        <taxon>Pseudomonadati</taxon>
        <taxon>Pseudomonadota</taxon>
        <taxon>Gammaproteobacteria</taxon>
        <taxon>Chromatiales</taxon>
        <taxon>Wenzhouxiangellaceae</taxon>
        <taxon>Wenzhouxiangella</taxon>
    </lineage>
</organism>
<dbReference type="RefSeq" id="WP_116651558.1">
    <property type="nucleotide sequence ID" value="NZ_QUZK01000046.1"/>
</dbReference>
<keyword evidence="1" id="KW-0645">Protease</keyword>
<evidence type="ECO:0000256" key="3">
    <source>
        <dbReference type="ARBA" id="ARBA00022801"/>
    </source>
</evidence>
<evidence type="ECO:0000313" key="5">
    <source>
        <dbReference type="EMBL" id="RFF29532.1"/>
    </source>
</evidence>
<dbReference type="InterPro" id="IPR051458">
    <property type="entry name" value="Cyt/Met_Dipeptidase"/>
</dbReference>
<dbReference type="Pfam" id="PF07687">
    <property type="entry name" value="M20_dimer"/>
    <property type="match status" value="1"/>
</dbReference>
<dbReference type="InterPro" id="IPR002933">
    <property type="entry name" value="Peptidase_M20"/>
</dbReference>
<keyword evidence="3 5" id="KW-0378">Hydrolase</keyword>
<evidence type="ECO:0000256" key="2">
    <source>
        <dbReference type="ARBA" id="ARBA00022723"/>
    </source>
</evidence>
<keyword evidence="2" id="KW-0479">Metal-binding</keyword>
<comment type="caution">
    <text evidence="5">The sequence shown here is derived from an EMBL/GenBank/DDBJ whole genome shotgun (WGS) entry which is preliminary data.</text>
</comment>
<proteinExistence type="predicted"/>